<dbReference type="PANTHER" id="PTHR43884:SF25">
    <property type="entry name" value="ACYL-COA DEHYDROGENASE YDBM-RELATED"/>
    <property type="match status" value="1"/>
</dbReference>
<dbReference type="InterPro" id="IPR036250">
    <property type="entry name" value="AcylCo_DH-like_C"/>
</dbReference>
<evidence type="ECO:0000259" key="9">
    <source>
        <dbReference type="Pfam" id="PF02771"/>
    </source>
</evidence>
<dbReference type="AlphaFoldDB" id="A0A133KTK7"/>
<dbReference type="PATRIC" id="fig|1398.22.peg.1397"/>
<evidence type="ECO:0000313" key="10">
    <source>
        <dbReference type="EMBL" id="KWZ82903.1"/>
    </source>
</evidence>
<sequence>MDFLQTSTLEEKLELIQTLAGPFSERAAANDLKGRFAFENIQDLKETGYTKLTVPQNYGGGGISLYELVRLQEAIAVADGSTALSIGWHMGIFMHLSETRTWNEPLFERICRAAAGEAALINTCATEAQTGSPTRGGMPETTATEKNGEWVLNGRKTFATMSPVLDFFIITATIPEKEAVGSFVVPRDTAGLSVIETWDSIALRATGSHDVVLENAKVPLANLAEIQTKKKEPAGYLLHIPACYLGIAEAAKREAARFAKSYTPNSLNHPIAELPAIRQKFGEIELKLMQARHFLYSVAKMWDEAGAEQRKEMGPELGAAKMAVTNHAIEAVDLAMRIVGARSLSEKTPLQRYYRDVRAGLHNPPMDDAVLMQLGARV</sequence>
<evidence type="ECO:0000259" key="8">
    <source>
        <dbReference type="Pfam" id="PF02770"/>
    </source>
</evidence>
<dbReference type="PIRSF" id="PIRSF016578">
    <property type="entry name" value="HsaA"/>
    <property type="match status" value="1"/>
</dbReference>
<dbReference type="CDD" id="cd00567">
    <property type="entry name" value="ACAD"/>
    <property type="match status" value="1"/>
</dbReference>
<keyword evidence="5 6" id="KW-0560">Oxidoreductase</keyword>
<evidence type="ECO:0000256" key="2">
    <source>
        <dbReference type="ARBA" id="ARBA00009347"/>
    </source>
</evidence>
<evidence type="ECO:0000256" key="5">
    <source>
        <dbReference type="ARBA" id="ARBA00023002"/>
    </source>
</evidence>
<dbReference type="Gene3D" id="1.10.540.10">
    <property type="entry name" value="Acyl-CoA dehydrogenase/oxidase, N-terminal domain"/>
    <property type="match status" value="1"/>
</dbReference>
<dbReference type="InterPro" id="IPR006091">
    <property type="entry name" value="Acyl-CoA_Oxase/DH_mid-dom"/>
</dbReference>
<proteinExistence type="inferred from homology"/>
<dbReference type="InterPro" id="IPR046373">
    <property type="entry name" value="Acyl-CoA_Oxase/DH_mid-dom_sf"/>
</dbReference>
<feature type="domain" description="Acyl-CoA dehydrogenase/oxidase N-terminal" evidence="9">
    <location>
        <begin position="25"/>
        <end position="95"/>
    </location>
</feature>
<comment type="caution">
    <text evidence="10">The sequence shown here is derived from an EMBL/GenBank/DDBJ whole genome shotgun (WGS) entry which is preliminary data.</text>
</comment>
<dbReference type="Gene3D" id="1.20.140.10">
    <property type="entry name" value="Butyryl-CoA Dehydrogenase, subunit A, domain 3"/>
    <property type="match status" value="1"/>
</dbReference>
<dbReference type="Pfam" id="PF00441">
    <property type="entry name" value="Acyl-CoA_dh_1"/>
    <property type="match status" value="1"/>
</dbReference>
<dbReference type="InterPro" id="IPR013786">
    <property type="entry name" value="AcylCoA_DH/ox_N"/>
</dbReference>
<dbReference type="GO" id="GO:0003995">
    <property type="term" value="F:acyl-CoA dehydrogenase activity"/>
    <property type="evidence" value="ECO:0007669"/>
    <property type="project" value="TreeGrafter"/>
</dbReference>
<dbReference type="PANTHER" id="PTHR43884">
    <property type="entry name" value="ACYL-COA DEHYDROGENASE"/>
    <property type="match status" value="1"/>
</dbReference>
<keyword evidence="4 6" id="KW-0274">FAD</keyword>
<comment type="cofactor">
    <cofactor evidence="1 6">
        <name>FAD</name>
        <dbReference type="ChEBI" id="CHEBI:57692"/>
    </cofactor>
</comment>
<organism evidence="10 11">
    <name type="scientific">Heyndrickxia coagulans</name>
    <name type="common">Weizmannia coagulans</name>
    <dbReference type="NCBI Taxonomy" id="1398"/>
    <lineage>
        <taxon>Bacteria</taxon>
        <taxon>Bacillati</taxon>
        <taxon>Bacillota</taxon>
        <taxon>Bacilli</taxon>
        <taxon>Bacillales</taxon>
        <taxon>Bacillaceae</taxon>
        <taxon>Heyndrickxia</taxon>
    </lineage>
</organism>
<dbReference type="Pfam" id="PF02770">
    <property type="entry name" value="Acyl-CoA_dh_M"/>
    <property type="match status" value="1"/>
</dbReference>
<name>A0A133KTK7_HEYCO</name>
<comment type="similarity">
    <text evidence="2 6">Belongs to the acyl-CoA dehydrogenase family.</text>
</comment>
<keyword evidence="3 6" id="KW-0285">Flavoprotein</keyword>
<evidence type="ECO:0000256" key="3">
    <source>
        <dbReference type="ARBA" id="ARBA00022630"/>
    </source>
</evidence>
<dbReference type="EMBL" id="LRPN01000047">
    <property type="protein sequence ID" value="KWZ82903.1"/>
    <property type="molecule type" value="Genomic_DNA"/>
</dbReference>
<evidence type="ECO:0000256" key="6">
    <source>
        <dbReference type="RuleBase" id="RU362125"/>
    </source>
</evidence>
<feature type="domain" description="Acyl-CoA dehydrogenase/oxidase C-terminal" evidence="7">
    <location>
        <begin position="241"/>
        <end position="359"/>
    </location>
</feature>
<gene>
    <name evidence="10" type="ORF">HMPREF3213_01387</name>
</gene>
<dbReference type="Gene3D" id="2.40.110.10">
    <property type="entry name" value="Butyryl-CoA Dehydrogenase, subunit A, domain 2"/>
    <property type="match status" value="1"/>
</dbReference>
<accession>A0A133KTK7</accession>
<evidence type="ECO:0000256" key="1">
    <source>
        <dbReference type="ARBA" id="ARBA00001974"/>
    </source>
</evidence>
<protein>
    <submittedName>
        <fullName evidence="10">Acyl-CoA dehydrogenase, middle domain protein</fullName>
    </submittedName>
</protein>
<evidence type="ECO:0000259" key="7">
    <source>
        <dbReference type="Pfam" id="PF00441"/>
    </source>
</evidence>
<dbReference type="RefSeq" id="WP_061086662.1">
    <property type="nucleotide sequence ID" value="NZ_KQ955825.1"/>
</dbReference>
<reference evidence="11" key="1">
    <citation type="submission" date="2016-01" db="EMBL/GenBank/DDBJ databases">
        <authorList>
            <person name="Mitreva M."/>
            <person name="Pepin K.H."/>
            <person name="Mihindukulasuriya K.A."/>
            <person name="Fulton R."/>
            <person name="Fronick C."/>
            <person name="O'Laughlin M."/>
            <person name="Miner T."/>
            <person name="Herter B."/>
            <person name="Rosa B.A."/>
            <person name="Cordes M."/>
            <person name="Tomlinson C."/>
            <person name="Wollam A."/>
            <person name="Palsikar V.B."/>
            <person name="Mardis E.R."/>
            <person name="Wilson R.K."/>
        </authorList>
    </citation>
    <scope>NUCLEOTIDE SEQUENCE [LARGE SCALE GENOMIC DNA]</scope>
    <source>
        <strain evidence="11">GED7749B</strain>
    </source>
</reference>
<dbReference type="SUPFAM" id="SSF56645">
    <property type="entry name" value="Acyl-CoA dehydrogenase NM domain-like"/>
    <property type="match status" value="1"/>
</dbReference>
<dbReference type="InterPro" id="IPR009100">
    <property type="entry name" value="AcylCoA_DH/oxidase_NM_dom_sf"/>
</dbReference>
<evidence type="ECO:0000256" key="4">
    <source>
        <dbReference type="ARBA" id="ARBA00022827"/>
    </source>
</evidence>
<dbReference type="InterPro" id="IPR037069">
    <property type="entry name" value="AcylCoA_DH/ox_N_sf"/>
</dbReference>
<dbReference type="Pfam" id="PF02771">
    <property type="entry name" value="Acyl-CoA_dh_N"/>
    <property type="match status" value="1"/>
</dbReference>
<dbReference type="Proteomes" id="UP000070376">
    <property type="component" value="Unassembled WGS sequence"/>
</dbReference>
<dbReference type="GO" id="GO:0050660">
    <property type="term" value="F:flavin adenine dinucleotide binding"/>
    <property type="evidence" value="ECO:0007669"/>
    <property type="project" value="InterPro"/>
</dbReference>
<feature type="domain" description="Acyl-CoA oxidase/dehydrogenase middle" evidence="8">
    <location>
        <begin position="123"/>
        <end position="215"/>
    </location>
</feature>
<dbReference type="SUPFAM" id="SSF47203">
    <property type="entry name" value="Acyl-CoA dehydrogenase C-terminal domain-like"/>
    <property type="match status" value="1"/>
</dbReference>
<evidence type="ECO:0000313" key="11">
    <source>
        <dbReference type="Proteomes" id="UP000070376"/>
    </source>
</evidence>
<dbReference type="InterPro" id="IPR009075">
    <property type="entry name" value="AcylCo_DH/oxidase_C"/>
</dbReference>